<gene>
    <name evidence="1" type="ORF">CK510_25905</name>
</gene>
<name>A0A2A2TC67_9CYAN</name>
<keyword evidence="2" id="KW-1185">Reference proteome</keyword>
<accession>A0A2A2TC67</accession>
<dbReference type="EMBL" id="NTFS01000439">
    <property type="protein sequence ID" value="PAX51235.1"/>
    <property type="molecule type" value="Genomic_DNA"/>
</dbReference>
<comment type="caution">
    <text evidence="1">The sequence shown here is derived from an EMBL/GenBank/DDBJ whole genome shotgun (WGS) entry which is preliminary data.</text>
</comment>
<reference evidence="1 2" key="1">
    <citation type="submission" date="2017-08" db="EMBL/GenBank/DDBJ databases">
        <title>Draft genome sequence of filamentous cyanobacterium Calothrix elsteri CCALA 953.</title>
        <authorList>
            <person name="Gagunashvili A.N."/>
            <person name="Elster J."/>
            <person name="Andresson O.S."/>
        </authorList>
    </citation>
    <scope>NUCLEOTIDE SEQUENCE [LARGE SCALE GENOMIC DNA]</scope>
    <source>
        <strain evidence="1 2">CCALA 953</strain>
    </source>
</reference>
<dbReference type="OrthoDB" id="515867at2"/>
<proteinExistence type="predicted"/>
<sequence length="94" mass="11384">MAEVLSEPQFQILTHQYTGEKTGRIYFPALFLAEFHECVTQWLQQQEIIFSETDLKRYEDGSFRLYFKTNNNPEKTYFRLLRTTEKSRSQNSRY</sequence>
<dbReference type="RefSeq" id="WP_095724410.1">
    <property type="nucleotide sequence ID" value="NZ_NTFS01000439.1"/>
</dbReference>
<dbReference type="Proteomes" id="UP000218238">
    <property type="component" value="Unassembled WGS sequence"/>
</dbReference>
<evidence type="ECO:0000313" key="2">
    <source>
        <dbReference type="Proteomes" id="UP000218238"/>
    </source>
</evidence>
<protein>
    <submittedName>
        <fullName evidence="1">Uncharacterized protein</fullName>
    </submittedName>
</protein>
<organism evidence="1 2">
    <name type="scientific">Brunnivagina elsteri CCALA 953</name>
    <dbReference type="NCBI Taxonomy" id="987040"/>
    <lineage>
        <taxon>Bacteria</taxon>
        <taxon>Bacillati</taxon>
        <taxon>Cyanobacteriota</taxon>
        <taxon>Cyanophyceae</taxon>
        <taxon>Nostocales</taxon>
        <taxon>Calotrichaceae</taxon>
        <taxon>Brunnivagina</taxon>
    </lineage>
</organism>
<dbReference type="AlphaFoldDB" id="A0A2A2TC67"/>
<evidence type="ECO:0000313" key="1">
    <source>
        <dbReference type="EMBL" id="PAX51235.1"/>
    </source>
</evidence>